<dbReference type="GO" id="GO:0004742">
    <property type="term" value="F:dihydrolipoyllysine-residue acetyltransferase activity"/>
    <property type="evidence" value="ECO:0007669"/>
    <property type="project" value="TreeGrafter"/>
</dbReference>
<evidence type="ECO:0000313" key="3">
    <source>
        <dbReference type="EMBL" id="CAD5226463.1"/>
    </source>
</evidence>
<gene>
    <name evidence="3" type="ORF">BXYJ_LOCUS9057</name>
</gene>
<proteinExistence type="inferred from homology"/>
<dbReference type="AlphaFoldDB" id="A0A1I7RHA9"/>
<dbReference type="InterPro" id="IPR023213">
    <property type="entry name" value="CAT-like_dom_sf"/>
</dbReference>
<dbReference type="SUPFAM" id="SSF47005">
    <property type="entry name" value="Peripheral subunit-binding domain of 2-oxo acid dehydrogenase complex"/>
    <property type="match status" value="1"/>
</dbReference>
<reference evidence="6" key="1">
    <citation type="submission" date="2016-11" db="UniProtKB">
        <authorList>
            <consortium name="WormBaseParasite"/>
        </authorList>
    </citation>
    <scope>IDENTIFICATION</scope>
</reference>
<sequence length="338" mass="37439">MIVGRTFVRSVSTESAVLVGPAVRLLLHDYGISLNSLKATGPRGNVLKSDVLDHIRLANLQPIKQEVPLPLLNPDPLLTETTSIKHIKPSESEFFSKRRHRRTAQFEDIPLSGMRSTIARRLTHAKCSVPHNYTSLNVRAENLATFRKKLSNQGIKVSVNDFIVKAAALSLRSVPEINVQWVENDIRRVAEVDVSVAVATPTGLITPIVFRADQLPVNKISHVIRELAVRAKDNKLKPQEFQGGSFTVSNLGMFGIHTFTAIINPPQTAILAVGGTHSQVDTELNTTEHFTLTLCYDNRAITEIDAHRFLQNMQQLLNHPDVSLSGGLDLPGDHHELY</sequence>
<evidence type="ECO:0000256" key="1">
    <source>
        <dbReference type="ARBA" id="ARBA00007317"/>
    </source>
</evidence>
<dbReference type="Proteomes" id="UP000659654">
    <property type="component" value="Unassembled WGS sequence"/>
</dbReference>
<evidence type="ECO:0000313" key="5">
    <source>
        <dbReference type="Proteomes" id="UP000659654"/>
    </source>
</evidence>
<dbReference type="PANTHER" id="PTHR23151:SF90">
    <property type="entry name" value="DIHYDROLIPOYLLYSINE-RESIDUE ACETYLTRANSFERASE COMPONENT OF PYRUVATE DEHYDROGENASE COMPLEX, MITOCHONDRIAL-RELATED"/>
    <property type="match status" value="1"/>
</dbReference>
<dbReference type="Gene3D" id="4.10.320.10">
    <property type="entry name" value="E3-binding domain"/>
    <property type="match status" value="1"/>
</dbReference>
<evidence type="ECO:0000313" key="4">
    <source>
        <dbReference type="Proteomes" id="UP000095284"/>
    </source>
</evidence>
<dbReference type="EMBL" id="CAJFDI010000004">
    <property type="protein sequence ID" value="CAD5226463.1"/>
    <property type="molecule type" value="Genomic_DNA"/>
</dbReference>
<dbReference type="InterPro" id="IPR004167">
    <property type="entry name" value="PSBD"/>
</dbReference>
<dbReference type="SUPFAM" id="SSF52777">
    <property type="entry name" value="CoA-dependent acyltransferases"/>
    <property type="match status" value="1"/>
</dbReference>
<keyword evidence="5" id="KW-1185">Reference proteome</keyword>
<dbReference type="PROSITE" id="PS51826">
    <property type="entry name" value="PSBD"/>
    <property type="match status" value="1"/>
</dbReference>
<comment type="similarity">
    <text evidence="1">Belongs to the 2-oxoacid dehydrogenase family.</text>
</comment>
<dbReference type="eggNOG" id="KOG0557">
    <property type="taxonomic scope" value="Eukaryota"/>
</dbReference>
<dbReference type="InterPro" id="IPR036625">
    <property type="entry name" value="E3-bd_dom_sf"/>
</dbReference>
<evidence type="ECO:0000259" key="2">
    <source>
        <dbReference type="PROSITE" id="PS51826"/>
    </source>
</evidence>
<dbReference type="GO" id="GO:0045254">
    <property type="term" value="C:pyruvate dehydrogenase complex"/>
    <property type="evidence" value="ECO:0007669"/>
    <property type="project" value="InterPro"/>
</dbReference>
<protein>
    <submittedName>
        <fullName evidence="3">(pine wood nematode) hypothetical protein</fullName>
    </submittedName>
    <submittedName>
        <fullName evidence="6">Peripheral subunit-binding (PSBD) domain-containing protein</fullName>
    </submittedName>
</protein>
<dbReference type="Proteomes" id="UP000582659">
    <property type="component" value="Unassembled WGS sequence"/>
</dbReference>
<dbReference type="Pfam" id="PF00198">
    <property type="entry name" value="2-oxoacid_dh"/>
    <property type="match status" value="1"/>
</dbReference>
<dbReference type="WBParaSite" id="BXY_0008600.1">
    <property type="protein sequence ID" value="BXY_0008600.1"/>
    <property type="gene ID" value="BXY_0008600"/>
</dbReference>
<dbReference type="Gene3D" id="3.30.559.10">
    <property type="entry name" value="Chloramphenicol acetyltransferase-like domain"/>
    <property type="match status" value="1"/>
</dbReference>
<accession>A0A1I7RHA9</accession>
<organism evidence="4 6">
    <name type="scientific">Bursaphelenchus xylophilus</name>
    <name type="common">Pinewood nematode worm</name>
    <name type="synonym">Aphelenchoides xylophilus</name>
    <dbReference type="NCBI Taxonomy" id="6326"/>
    <lineage>
        <taxon>Eukaryota</taxon>
        <taxon>Metazoa</taxon>
        <taxon>Ecdysozoa</taxon>
        <taxon>Nematoda</taxon>
        <taxon>Chromadorea</taxon>
        <taxon>Rhabditida</taxon>
        <taxon>Tylenchina</taxon>
        <taxon>Tylenchomorpha</taxon>
        <taxon>Aphelenchoidea</taxon>
        <taxon>Aphelenchoididae</taxon>
        <taxon>Bursaphelenchus</taxon>
    </lineage>
</organism>
<dbReference type="GO" id="GO:0006086">
    <property type="term" value="P:pyruvate decarboxylation to acetyl-CoA"/>
    <property type="evidence" value="ECO:0007669"/>
    <property type="project" value="InterPro"/>
</dbReference>
<dbReference type="EMBL" id="CAJFCV020000004">
    <property type="protein sequence ID" value="CAG9115886.1"/>
    <property type="molecule type" value="Genomic_DNA"/>
</dbReference>
<dbReference type="InterPro" id="IPR001078">
    <property type="entry name" value="2-oxoacid_DH_actylTfrase"/>
</dbReference>
<reference evidence="3" key="2">
    <citation type="submission" date="2020-09" db="EMBL/GenBank/DDBJ databases">
        <authorList>
            <person name="Kikuchi T."/>
        </authorList>
    </citation>
    <scope>NUCLEOTIDE SEQUENCE</scope>
    <source>
        <strain evidence="3">Ka4C1</strain>
    </source>
</reference>
<dbReference type="Proteomes" id="UP000095284">
    <property type="component" value="Unplaced"/>
</dbReference>
<feature type="domain" description="Peripheral subunit-binding (PSBD)" evidence="2">
    <location>
        <begin position="18"/>
        <end position="55"/>
    </location>
</feature>
<dbReference type="PANTHER" id="PTHR23151">
    <property type="entry name" value="DIHYDROLIPOAMIDE ACETYL/SUCCINYL-TRANSFERASE-RELATED"/>
    <property type="match status" value="1"/>
</dbReference>
<evidence type="ECO:0000313" key="6">
    <source>
        <dbReference type="WBParaSite" id="BXY_0008600.1"/>
    </source>
</evidence>
<name>A0A1I7RHA9_BURXY</name>
<dbReference type="InterPro" id="IPR045257">
    <property type="entry name" value="E2/Pdx1"/>
</dbReference>
<dbReference type="SMR" id="A0A1I7RHA9"/>
<dbReference type="OrthoDB" id="537444at2759"/>
<dbReference type="Pfam" id="PF02817">
    <property type="entry name" value="E3_binding"/>
    <property type="match status" value="1"/>
</dbReference>